<sequence>MNPQESEFIDRMGLVMERFGGTRTMGRLYAWLMICDPPYQSLTELAAQLGVSKTAISTIARQLETGGMIEHVPAQDRQHRYRIVPGGWTQVLRAQFAAVRPVRETLDFALEFVGEEPRGPRERLEEQRDFFVFLERDADEMLERWRQYRDKQHNDDRSDA</sequence>
<keyword evidence="5" id="KW-1185">Reference proteome</keyword>
<dbReference type="OrthoDB" id="67158at2"/>
<dbReference type="PANTHER" id="PTHR38465">
    <property type="entry name" value="HTH-TYPE TRANSCRIPTIONAL REGULATOR MJ1563-RELATED"/>
    <property type="match status" value="1"/>
</dbReference>
<proteinExistence type="predicted"/>
<dbReference type="InterPro" id="IPR052362">
    <property type="entry name" value="HTH-GbsR_regulator"/>
</dbReference>
<evidence type="ECO:0000313" key="4">
    <source>
        <dbReference type="EMBL" id="SEG96725.1"/>
    </source>
</evidence>
<dbReference type="InterPro" id="IPR036388">
    <property type="entry name" value="WH-like_DNA-bd_sf"/>
</dbReference>
<dbReference type="PANTHER" id="PTHR38465:SF2">
    <property type="entry name" value="HTH-TYPE TRANSCRIPTIONAL REGULATOR MMPR5"/>
    <property type="match status" value="1"/>
</dbReference>
<dbReference type="Gene3D" id="1.10.287.160">
    <property type="entry name" value="HR1 repeat"/>
    <property type="match status" value="1"/>
</dbReference>
<evidence type="ECO:0000256" key="3">
    <source>
        <dbReference type="ARBA" id="ARBA00023163"/>
    </source>
</evidence>
<evidence type="ECO:0000256" key="2">
    <source>
        <dbReference type="ARBA" id="ARBA00023125"/>
    </source>
</evidence>
<keyword evidence="2 4" id="KW-0238">DNA-binding</keyword>
<name>A0A1H6EIQ3_9ACTN</name>
<dbReference type="GO" id="GO:0003677">
    <property type="term" value="F:DNA binding"/>
    <property type="evidence" value="ECO:0007669"/>
    <property type="project" value="UniProtKB-KW"/>
</dbReference>
<evidence type="ECO:0000313" key="5">
    <source>
        <dbReference type="Proteomes" id="UP000236732"/>
    </source>
</evidence>
<reference evidence="4 5" key="1">
    <citation type="submission" date="2016-10" db="EMBL/GenBank/DDBJ databases">
        <authorList>
            <person name="de Groot N.N."/>
        </authorList>
    </citation>
    <scope>NUCLEOTIDE SEQUENCE [LARGE SCALE GENOMIC DNA]</scope>
    <source>
        <strain evidence="4 5">CGMCC 4.7037</strain>
    </source>
</reference>
<dbReference type="InterPro" id="IPR036390">
    <property type="entry name" value="WH_DNA-bd_sf"/>
</dbReference>
<gene>
    <name evidence="4" type="ORF">SAMN05444920_11055</name>
</gene>
<dbReference type="Gene3D" id="1.10.10.10">
    <property type="entry name" value="Winged helix-like DNA-binding domain superfamily/Winged helix DNA-binding domain"/>
    <property type="match status" value="1"/>
</dbReference>
<evidence type="ECO:0000256" key="1">
    <source>
        <dbReference type="ARBA" id="ARBA00023015"/>
    </source>
</evidence>
<dbReference type="AlphaFoldDB" id="A0A1H6EIQ3"/>
<dbReference type="Proteomes" id="UP000236732">
    <property type="component" value="Unassembled WGS sequence"/>
</dbReference>
<organism evidence="4 5">
    <name type="scientific">Nonomuraea solani</name>
    <dbReference type="NCBI Taxonomy" id="1144553"/>
    <lineage>
        <taxon>Bacteria</taxon>
        <taxon>Bacillati</taxon>
        <taxon>Actinomycetota</taxon>
        <taxon>Actinomycetes</taxon>
        <taxon>Streptosporangiales</taxon>
        <taxon>Streptosporangiaceae</taxon>
        <taxon>Nonomuraea</taxon>
    </lineage>
</organism>
<keyword evidence="1" id="KW-0805">Transcription regulation</keyword>
<accession>A0A1H6EIQ3</accession>
<dbReference type="SUPFAM" id="SSF46785">
    <property type="entry name" value="Winged helix' DNA-binding domain"/>
    <property type="match status" value="1"/>
</dbReference>
<protein>
    <submittedName>
        <fullName evidence="4">DNA-binding transcriptional regulator GbsR, MarR family</fullName>
    </submittedName>
</protein>
<keyword evidence="3" id="KW-0804">Transcription</keyword>
<dbReference type="EMBL" id="FNVT01000010">
    <property type="protein sequence ID" value="SEG96725.1"/>
    <property type="molecule type" value="Genomic_DNA"/>
</dbReference>